<evidence type="ECO:0000256" key="2">
    <source>
        <dbReference type="ARBA" id="ARBA00023180"/>
    </source>
</evidence>
<dbReference type="PROSITE" id="PS50940">
    <property type="entry name" value="CHIT_BIND_II"/>
    <property type="match status" value="5"/>
</dbReference>
<dbReference type="Pfam" id="PF01607">
    <property type="entry name" value="CBM_14"/>
    <property type="match status" value="4"/>
</dbReference>
<evidence type="ECO:0000256" key="4">
    <source>
        <dbReference type="SAM" id="SignalP"/>
    </source>
</evidence>
<dbReference type="InterPro" id="IPR002557">
    <property type="entry name" value="Chitin-bd_dom"/>
</dbReference>
<keyword evidence="2" id="KW-0325">Glycoprotein</keyword>
<comment type="caution">
    <text evidence="6">The sequence shown here is derived from an EMBL/GenBank/DDBJ whole genome shotgun (WGS) entry which is preliminary data.</text>
</comment>
<dbReference type="Pfam" id="PF24784">
    <property type="entry name" value="Temptin_C"/>
    <property type="match status" value="1"/>
</dbReference>
<feature type="region of interest" description="Disordered" evidence="3">
    <location>
        <begin position="95"/>
        <end position="121"/>
    </location>
</feature>
<dbReference type="InterPro" id="IPR014784">
    <property type="entry name" value="Cu2_ascorb_mOase-like_C"/>
</dbReference>
<dbReference type="Gene3D" id="2.60.120.310">
    <property type="entry name" value="Copper type II, ascorbate-dependent monooxygenase, N-terminal domain"/>
    <property type="match status" value="1"/>
</dbReference>
<dbReference type="Gene3D" id="2.170.140.10">
    <property type="entry name" value="Chitin binding domain"/>
    <property type="match status" value="2"/>
</dbReference>
<evidence type="ECO:0000256" key="3">
    <source>
        <dbReference type="SAM" id="MobiDB-lite"/>
    </source>
</evidence>
<dbReference type="Proteomes" id="UP001519460">
    <property type="component" value="Unassembled WGS sequence"/>
</dbReference>
<gene>
    <name evidence="6" type="ORF">BaRGS_00018720</name>
</gene>
<dbReference type="InterPro" id="IPR000945">
    <property type="entry name" value="DBH-like"/>
</dbReference>
<feature type="domain" description="Chitin-binding type-2" evidence="5">
    <location>
        <begin position="512"/>
        <end position="570"/>
    </location>
</feature>
<feature type="domain" description="Chitin-binding type-2" evidence="5">
    <location>
        <begin position="32"/>
        <end position="90"/>
    </location>
</feature>
<dbReference type="InterPro" id="IPR008977">
    <property type="entry name" value="PHM/PNGase_F_dom_sf"/>
</dbReference>
<dbReference type="InterPro" id="IPR024548">
    <property type="entry name" value="Cu2_monoox_C"/>
</dbReference>
<name>A0ABD0KRT9_9CAEN</name>
<evidence type="ECO:0000256" key="1">
    <source>
        <dbReference type="ARBA" id="ARBA00023157"/>
    </source>
</evidence>
<dbReference type="InterPro" id="IPR057626">
    <property type="entry name" value="S-S_Temptin"/>
</dbReference>
<dbReference type="InterPro" id="IPR000323">
    <property type="entry name" value="Cu2_ascorb_mOase_N"/>
</dbReference>
<accession>A0ABD0KRT9</accession>
<feature type="chain" id="PRO_5044809285" description="Chitin-binding type-2 domain-containing protein" evidence="4">
    <location>
        <begin position="26"/>
        <end position="1436"/>
    </location>
</feature>
<dbReference type="Gene3D" id="2.60.120.230">
    <property type="match status" value="1"/>
</dbReference>
<evidence type="ECO:0000259" key="5">
    <source>
        <dbReference type="PROSITE" id="PS50940"/>
    </source>
</evidence>
<dbReference type="InterPro" id="IPR036508">
    <property type="entry name" value="Chitin-bd_dom_sf"/>
</dbReference>
<dbReference type="Pfam" id="PF01082">
    <property type="entry name" value="Cu2_monooxygen"/>
    <property type="match status" value="1"/>
</dbReference>
<feature type="domain" description="Chitin-binding type-2" evidence="5">
    <location>
        <begin position="277"/>
        <end position="325"/>
    </location>
</feature>
<evidence type="ECO:0000313" key="7">
    <source>
        <dbReference type="Proteomes" id="UP001519460"/>
    </source>
</evidence>
<protein>
    <recommendedName>
        <fullName evidence="5">Chitin-binding type-2 domain-containing protein</fullName>
    </recommendedName>
</protein>
<feature type="signal peptide" evidence="4">
    <location>
        <begin position="1"/>
        <end position="25"/>
    </location>
</feature>
<dbReference type="Gene3D" id="3.20.20.80">
    <property type="entry name" value="Glycosidases"/>
    <property type="match status" value="1"/>
</dbReference>
<feature type="compositionally biased region" description="Polar residues" evidence="3">
    <location>
        <begin position="784"/>
        <end position="794"/>
    </location>
</feature>
<dbReference type="SMART" id="SM00494">
    <property type="entry name" value="ChtBD2"/>
    <property type="match status" value="6"/>
</dbReference>
<dbReference type="EMBL" id="JACVVK020000131">
    <property type="protein sequence ID" value="KAK7490020.1"/>
    <property type="molecule type" value="Genomic_DNA"/>
</dbReference>
<reference evidence="6 7" key="1">
    <citation type="journal article" date="2023" name="Sci. Data">
        <title>Genome assembly of the Korean intertidal mud-creeper Batillaria attramentaria.</title>
        <authorList>
            <person name="Patra A.K."/>
            <person name="Ho P.T."/>
            <person name="Jun S."/>
            <person name="Lee S.J."/>
            <person name="Kim Y."/>
            <person name="Won Y.J."/>
        </authorList>
    </citation>
    <scope>NUCLEOTIDE SEQUENCE [LARGE SCALE GENOMIC DNA]</scope>
    <source>
        <strain evidence="6">Wonlab-2016</strain>
    </source>
</reference>
<proteinExistence type="predicted"/>
<dbReference type="InterPro" id="IPR036939">
    <property type="entry name" value="Cu2_ascorb_mOase_N_sf"/>
</dbReference>
<organism evidence="6 7">
    <name type="scientific">Batillaria attramentaria</name>
    <dbReference type="NCBI Taxonomy" id="370345"/>
    <lineage>
        <taxon>Eukaryota</taxon>
        <taxon>Metazoa</taxon>
        <taxon>Spiralia</taxon>
        <taxon>Lophotrochozoa</taxon>
        <taxon>Mollusca</taxon>
        <taxon>Gastropoda</taxon>
        <taxon>Caenogastropoda</taxon>
        <taxon>Sorbeoconcha</taxon>
        <taxon>Cerithioidea</taxon>
        <taxon>Batillariidae</taxon>
        <taxon>Batillaria</taxon>
    </lineage>
</organism>
<feature type="domain" description="Chitin-binding type-2" evidence="5">
    <location>
        <begin position="134"/>
        <end position="196"/>
    </location>
</feature>
<keyword evidence="4" id="KW-0732">Signal</keyword>
<dbReference type="SUPFAM" id="SSF57625">
    <property type="entry name" value="Invertebrate chitin-binding proteins"/>
    <property type="match status" value="4"/>
</dbReference>
<sequence>MSSPHRPPTTLQLVVALLLVLPSEGQNSTPFQPVCRSMWEWIRDPNDCGRFWRCSWGRAIEMPRCPGGLILNTALHVCVRRRSVYDDCDAPGGISQSTSRPTTSPTPSVTTMRTSTMSTTTSVTDGSTLGFSIFEYCARNFTAILPYPQECQAYYNCSMVYDTVPSFFEQYLVECPYPKLFDSQRRVCDDFWKCLAGDVTCTPCGEVLPSCLGRADGQQAVSGTIWTQTFVTCRAQRTVSQGQCDPDLVLNVPQVFSPVLRRCVSVYDVPRENGGLQPVCTGKTSGSYPDDNGRPSLFYVCINGRYNGTYQCPTNTVFNTRTKLCQQGTVQVKKHTVSYNYHIIVITIINGYATTIDNHAILEHFVNGLASMQQKRKGVVPRWLLNYQDECPYPKLFHTSSLRCEEYWNVDCGTRNEPKNACEYRNYKCEGDSCPPCDVPEPMCSGREDGNYSVSDTDSEWSPFFVTCRNGLEIRYNGCDLDRNLNVPQMFSPVLRICVHLYDVPVANGGLQPECNGRIDAMYPEENGRLDLFYECTDNVYRGMYRCPDNNYFHRDSRQCRPTLTTTAQTTTPAFTGTTLGFSIVEFCSRDFTALIPHPQECQAYYNCSMVYDTVPSFFEQYLMECPYPKLFDSQRRVCDDFRNVDCGARREAVSACDYRTYRCPDVSCTPCDVVLPSCAGREDGQNPASDGPYWPFTYVTCSQGRTVGQGQCDLDRNLDVPQVFSPILRRCVHLYDVPGEHGGRQPDCRGRPNGRYPEDHGRPDLYYECANGQYWGTQRCSGNREFSPQSQRCRSARDSEKRSQYHGQPGPASARHSVLSERASEHYIYSLSWPLLTRAVTVLALCLSLPCCLAYSFYREQIPNGDRVPHPCKPNFIWRGVGHKAYAGGGERNVFGLDFNRNGHKWTRALCEADSDGDGLTNGQELGDPDCVWKAGDIPASSSNISHPGICDPWTSPTCMSKNSWVDCESAGEFECEHIHSPDVRNVTIRFPRTKVPAKETTYMCFNFELPDDQEYHLIATKPVIDNDNVMHHMGLTGCSDSASMRSEPSECTMGVEGCDKGTLSIWTLGMTGECFNPQAGFRIGKGATRKVSMQMHWTNPKLVDTLYDSSGIVLYYTAKLRPYNAAVMTIGQVSLDIPPGRDSVVYHGACTSGCTNHIMKGPIHITNALNHMHYLGIRQNVTLHRPGRQPYTVTDDNPFSYDTPVLYSFNDPLTVRPGDELTTYCTFQSRSLARTTTFGAGSYDEMCFALLTYYPAENLTMESCVQWKDVDFCDIGEVCEDYAALFNASNPRTAKMIEKVMDVCSPVKCRPECPAAIAEIRAENACLTGGYWRYYHEIVFLVSDVKLITFASAIAACDNDYHAYNNTTTVAPPPRTTPAWPETTAQPQRNQGDMMDAGGLFLNLIKQLDNRPLLQNIVMNVNYNYDSDDKDGGH</sequence>
<dbReference type="SUPFAM" id="SSF49742">
    <property type="entry name" value="PHM/PNGase F"/>
    <property type="match status" value="2"/>
</dbReference>
<keyword evidence="7" id="KW-1185">Reference proteome</keyword>
<feature type="region of interest" description="Disordered" evidence="3">
    <location>
        <begin position="784"/>
        <end position="818"/>
    </location>
</feature>
<feature type="compositionally biased region" description="Low complexity" evidence="3">
    <location>
        <begin position="97"/>
        <end position="121"/>
    </location>
</feature>
<dbReference type="PANTHER" id="PTHR10157:SF23">
    <property type="entry name" value="MOXD1 HOMOLOG 1"/>
    <property type="match status" value="1"/>
</dbReference>
<feature type="region of interest" description="Disordered" evidence="3">
    <location>
        <begin position="1371"/>
        <end position="1391"/>
    </location>
</feature>
<dbReference type="Pfam" id="PF03712">
    <property type="entry name" value="Cu2_monoox_C"/>
    <property type="match status" value="1"/>
</dbReference>
<feature type="domain" description="Chitin-binding type-2" evidence="5">
    <location>
        <begin position="585"/>
        <end position="649"/>
    </location>
</feature>
<evidence type="ECO:0000313" key="6">
    <source>
        <dbReference type="EMBL" id="KAK7490020.1"/>
    </source>
</evidence>
<keyword evidence="1" id="KW-1015">Disulfide bond</keyword>
<dbReference type="PANTHER" id="PTHR10157">
    <property type="entry name" value="DOPAMINE BETA HYDROXYLASE RELATED"/>
    <property type="match status" value="1"/>
</dbReference>